<evidence type="ECO:0000256" key="1">
    <source>
        <dbReference type="SAM" id="Phobius"/>
    </source>
</evidence>
<feature type="transmembrane region" description="Helical" evidence="1">
    <location>
        <begin position="12"/>
        <end position="31"/>
    </location>
</feature>
<dbReference type="SUPFAM" id="SSF48452">
    <property type="entry name" value="TPR-like"/>
    <property type="match status" value="1"/>
</dbReference>
<gene>
    <name evidence="2" type="ORF">NC595_14715</name>
</gene>
<dbReference type="InterPro" id="IPR011990">
    <property type="entry name" value="TPR-like_helical_dom_sf"/>
</dbReference>
<keyword evidence="1" id="KW-1133">Transmembrane helix</keyword>
<keyword evidence="1" id="KW-0472">Membrane</keyword>
<sequence length="124" mass="14259">MDAIEERLWTLTTVLFVVVVAQAVLLVMGLVGSRVARRKQKFLDLWRQNRLAELIDISRATLSKEPNNTDALLYGAKALRTNGHLKDARLWFERALQSEPALRRIIEGELDFIRKKESESQQGR</sequence>
<evidence type="ECO:0008006" key="4">
    <source>
        <dbReference type="Google" id="ProtNLM"/>
    </source>
</evidence>
<proteinExistence type="predicted"/>
<evidence type="ECO:0000313" key="2">
    <source>
        <dbReference type="EMBL" id="MCP1375299.1"/>
    </source>
</evidence>
<name>A0ABT1FD45_9GAMM</name>
<keyword evidence="3" id="KW-1185">Reference proteome</keyword>
<keyword evidence="1" id="KW-0812">Transmembrane</keyword>
<evidence type="ECO:0000313" key="3">
    <source>
        <dbReference type="Proteomes" id="UP001204615"/>
    </source>
</evidence>
<dbReference type="Gene3D" id="1.25.40.10">
    <property type="entry name" value="Tetratricopeptide repeat domain"/>
    <property type="match status" value="1"/>
</dbReference>
<protein>
    <recommendedName>
        <fullName evidence="4">Tetratricopeptide repeat protein</fullName>
    </recommendedName>
</protein>
<dbReference type="EMBL" id="JAMZEK010000003">
    <property type="protein sequence ID" value="MCP1375299.1"/>
    <property type="molecule type" value="Genomic_DNA"/>
</dbReference>
<dbReference type="Proteomes" id="UP001204615">
    <property type="component" value="Unassembled WGS sequence"/>
</dbReference>
<dbReference type="RefSeq" id="WP_253567689.1">
    <property type="nucleotide sequence ID" value="NZ_JAMZEK010000003.1"/>
</dbReference>
<comment type="caution">
    <text evidence="2">The sequence shown here is derived from an EMBL/GenBank/DDBJ whole genome shotgun (WGS) entry which is preliminary data.</text>
</comment>
<organism evidence="2 3">
    <name type="scientific">Dyella lutea</name>
    <dbReference type="NCBI Taxonomy" id="2950441"/>
    <lineage>
        <taxon>Bacteria</taxon>
        <taxon>Pseudomonadati</taxon>
        <taxon>Pseudomonadota</taxon>
        <taxon>Gammaproteobacteria</taxon>
        <taxon>Lysobacterales</taxon>
        <taxon>Rhodanobacteraceae</taxon>
        <taxon>Dyella</taxon>
    </lineage>
</organism>
<reference evidence="2 3" key="1">
    <citation type="submission" date="2022-06" db="EMBL/GenBank/DDBJ databases">
        <title>Dyella sp. Sa strain:Sa Genome sequencing.</title>
        <authorList>
            <person name="Park S."/>
        </authorList>
    </citation>
    <scope>NUCLEOTIDE SEQUENCE [LARGE SCALE GENOMIC DNA]</scope>
    <source>
        <strain evidence="2 3">Sa</strain>
    </source>
</reference>
<accession>A0ABT1FD45</accession>